<comment type="caution">
    <text evidence="2">The sequence shown here is derived from an EMBL/GenBank/DDBJ whole genome shotgun (WGS) entry which is preliminary data.</text>
</comment>
<name>A0A271J3T6_9BACT</name>
<dbReference type="RefSeq" id="WP_095511624.1">
    <property type="nucleotide sequence ID" value="NZ_MQWD01000001.1"/>
</dbReference>
<dbReference type="OrthoDB" id="9762614at2"/>
<evidence type="ECO:0000313" key="3">
    <source>
        <dbReference type="Proteomes" id="UP000216339"/>
    </source>
</evidence>
<dbReference type="GO" id="GO:0005975">
    <property type="term" value="P:carbohydrate metabolic process"/>
    <property type="evidence" value="ECO:0007669"/>
    <property type="project" value="InterPro"/>
</dbReference>
<dbReference type="PANTHER" id="PTHR42899">
    <property type="entry name" value="SPERMATOGENESIS-ASSOCIATED PROTEIN 20"/>
    <property type="match status" value="1"/>
</dbReference>
<accession>A0A271J3T6</accession>
<gene>
    <name evidence="2" type="ORF">BSZ37_16680</name>
</gene>
<dbReference type="SUPFAM" id="SSF52833">
    <property type="entry name" value="Thioredoxin-like"/>
    <property type="match status" value="1"/>
</dbReference>
<dbReference type="Gene3D" id="1.50.10.10">
    <property type="match status" value="1"/>
</dbReference>
<dbReference type="PIRSF" id="PIRSF006402">
    <property type="entry name" value="UCP006402_thioredoxin"/>
    <property type="match status" value="1"/>
</dbReference>
<dbReference type="InterPro" id="IPR008928">
    <property type="entry name" value="6-hairpin_glycosidase_sf"/>
</dbReference>
<dbReference type="InterPro" id="IPR036249">
    <property type="entry name" value="Thioredoxin-like_sf"/>
</dbReference>
<keyword evidence="3" id="KW-1185">Reference proteome</keyword>
<feature type="domain" description="Spermatogenesis-associated protein 20-like TRX" evidence="1">
    <location>
        <begin position="1"/>
        <end position="160"/>
    </location>
</feature>
<dbReference type="InterPro" id="IPR012341">
    <property type="entry name" value="6hp_glycosidase-like_sf"/>
</dbReference>
<dbReference type="PANTHER" id="PTHR42899:SF1">
    <property type="entry name" value="SPERMATOGENESIS-ASSOCIATED PROTEIN 20"/>
    <property type="match status" value="1"/>
</dbReference>
<proteinExistence type="predicted"/>
<evidence type="ECO:0000313" key="2">
    <source>
        <dbReference type="EMBL" id="PAP77957.1"/>
    </source>
</evidence>
<protein>
    <recommendedName>
        <fullName evidence="1">Spermatogenesis-associated protein 20-like TRX domain-containing protein</fullName>
    </recommendedName>
</protein>
<dbReference type="InterPro" id="IPR024705">
    <property type="entry name" value="Ssp411"/>
</dbReference>
<dbReference type="Gene3D" id="3.40.30.10">
    <property type="entry name" value="Glutaredoxin"/>
    <property type="match status" value="1"/>
</dbReference>
<dbReference type="Pfam" id="PF03190">
    <property type="entry name" value="Thioredox_DsbH"/>
    <property type="match status" value="1"/>
</dbReference>
<dbReference type="SUPFAM" id="SSF48208">
    <property type="entry name" value="Six-hairpin glycosidases"/>
    <property type="match status" value="1"/>
</dbReference>
<organism evidence="2 3">
    <name type="scientific">Rubrivirga marina</name>
    <dbReference type="NCBI Taxonomy" id="1196024"/>
    <lineage>
        <taxon>Bacteria</taxon>
        <taxon>Pseudomonadati</taxon>
        <taxon>Rhodothermota</taxon>
        <taxon>Rhodothermia</taxon>
        <taxon>Rhodothermales</taxon>
        <taxon>Rubricoccaceae</taxon>
        <taxon>Rubrivirga</taxon>
    </lineage>
</organism>
<dbReference type="CDD" id="cd02955">
    <property type="entry name" value="SSP411"/>
    <property type="match status" value="1"/>
</dbReference>
<dbReference type="EMBL" id="MQWD01000001">
    <property type="protein sequence ID" value="PAP77957.1"/>
    <property type="molecule type" value="Genomic_DNA"/>
</dbReference>
<dbReference type="InterPro" id="IPR004879">
    <property type="entry name" value="Ssp411-like_TRX"/>
</dbReference>
<evidence type="ECO:0000259" key="1">
    <source>
        <dbReference type="Pfam" id="PF03190"/>
    </source>
</evidence>
<dbReference type="AlphaFoldDB" id="A0A271J3T6"/>
<reference evidence="2 3" key="1">
    <citation type="submission" date="2016-11" db="EMBL/GenBank/DDBJ databases">
        <title>Study of marine rhodopsin-containing bacteria.</title>
        <authorList>
            <person name="Yoshizawa S."/>
            <person name="Kumagai Y."/>
            <person name="Kogure K."/>
        </authorList>
    </citation>
    <scope>NUCLEOTIDE SEQUENCE [LARGE SCALE GENOMIC DNA]</scope>
    <source>
        <strain evidence="2 3">SAORIC-28</strain>
    </source>
</reference>
<dbReference type="Proteomes" id="UP000216339">
    <property type="component" value="Unassembled WGS sequence"/>
</dbReference>
<sequence length="714" mass="77543">MNRLADANSPYLLQHAGNPVDWWPWSDAAFEEARRRDVPVFLSIGYATCHWCHVMEHESFEDPETARALNDAFVCIKVDREERPDVDGVYMAAVLAATGRGGWPLTALLTPDTREPFWVGTYLPRESRGGRIGVRELAENVSEHWRQNADGVRRSAQELAGIVRQMAEPEGGDALGEAEIEAATRALLRRADPEHGGFGAAPKFPTPHHALFLIRRAAITGDAALARVAVAALRAVRRGGAYDQVGGGLHRYSTDREWLLPHFEKMLYDQALYVIACTETAHATGADDLREAAEATLGYVLRDLRQPGGAFASAEDADSLNAAGEREEGAFYVWTMAELEASLGPDDARLAADVWGADAGGNYLDEATHQPTGANVLHLYERRLGAADPLAAPAHRLKLEPDVLRERLDGIRVRLLDARSERPRPLLDDKVLADWNGLAIAALAVAARTFGRTDYADAATEAARFVLREMRSDAGDLLHRWRNGEAGIPGLLDDYAFFVWGLIELYQTTFDPAYFGAALDLHDRMRDRFEAPDGGYFLSPADALDLLVRQRALDDGALPAGNSVAILNGLRLARLTGRDELEAAAHRGLQAPDVVREHPDGFTHLLTAALFAEGPTQEVVVADGKGMHETAAMLRAVREVYAPHAVFVLRAPGQGPAPITDLVPFAEAQTAVDGRATAYVCENHVCQAPITDAEGARQSLADAVGAGERGDRGA</sequence>